<keyword evidence="3" id="KW-1185">Reference proteome</keyword>
<dbReference type="OrthoDB" id="2656488at2"/>
<dbReference type="EMBL" id="FOXF01000007">
    <property type="protein sequence ID" value="SFP17810.1"/>
    <property type="molecule type" value="Genomic_DNA"/>
</dbReference>
<evidence type="ECO:0000313" key="3">
    <source>
        <dbReference type="Proteomes" id="UP000243745"/>
    </source>
</evidence>
<dbReference type="InterPro" id="IPR025579">
    <property type="entry name" value="DUF4357"/>
</dbReference>
<evidence type="ECO:0000259" key="1">
    <source>
        <dbReference type="Pfam" id="PF14267"/>
    </source>
</evidence>
<accession>A0A662ZIX5</accession>
<protein>
    <recommendedName>
        <fullName evidence="1">DUF4357 domain-containing protein</fullName>
    </recommendedName>
</protein>
<feature type="domain" description="DUF4357" evidence="1">
    <location>
        <begin position="95"/>
        <end position="150"/>
    </location>
</feature>
<proteinExistence type="predicted"/>
<reference evidence="2 3" key="1">
    <citation type="submission" date="2016-10" db="EMBL/GenBank/DDBJ databases">
        <authorList>
            <person name="Varghese N."/>
            <person name="Submissions S."/>
        </authorList>
    </citation>
    <scope>NUCLEOTIDE SEQUENCE [LARGE SCALE GENOMIC DNA]</scope>
    <source>
        <strain evidence="2 3">DSM 1361</strain>
    </source>
</reference>
<sequence>MSRDDKVSFIVDSNGRKTHAVIPMDAYQEILNLQTILKSSFELDEKETYYFSVKGVNASGFPVGKRSTPSFMLNKGSMISPKCANSLRQQVVDIRNVLIENGTMSYDSKLNCYILNESYMTTSPSFAASLVAGNNRSGLDVWTTKDGYSLKDSGYGPHGKEEQF</sequence>
<dbReference type="Proteomes" id="UP000243745">
    <property type="component" value="Unassembled WGS sequence"/>
</dbReference>
<evidence type="ECO:0000313" key="2">
    <source>
        <dbReference type="EMBL" id="SFP17810.1"/>
    </source>
</evidence>
<organism evidence="2 3">
    <name type="scientific">Ruminobacter amylophilus</name>
    <dbReference type="NCBI Taxonomy" id="867"/>
    <lineage>
        <taxon>Bacteria</taxon>
        <taxon>Pseudomonadati</taxon>
        <taxon>Pseudomonadota</taxon>
        <taxon>Gammaproteobacteria</taxon>
        <taxon>Aeromonadales</taxon>
        <taxon>Succinivibrionaceae</taxon>
        <taxon>Ruminobacter</taxon>
    </lineage>
</organism>
<gene>
    <name evidence="2" type="ORF">SAMN02910344_00650</name>
</gene>
<dbReference type="Pfam" id="PF14267">
    <property type="entry name" value="DUF4357"/>
    <property type="match status" value="1"/>
</dbReference>
<name>A0A662ZIX5_9GAMM</name>
<dbReference type="RefSeq" id="WP_093140887.1">
    <property type="nucleotide sequence ID" value="NZ_FOXF01000007.1"/>
</dbReference>
<dbReference type="AlphaFoldDB" id="A0A662ZIX5"/>